<organism evidence="1 2">
    <name type="scientific">Larinioides sclopetarius</name>
    <dbReference type="NCBI Taxonomy" id="280406"/>
    <lineage>
        <taxon>Eukaryota</taxon>
        <taxon>Metazoa</taxon>
        <taxon>Ecdysozoa</taxon>
        <taxon>Arthropoda</taxon>
        <taxon>Chelicerata</taxon>
        <taxon>Arachnida</taxon>
        <taxon>Araneae</taxon>
        <taxon>Araneomorphae</taxon>
        <taxon>Entelegynae</taxon>
        <taxon>Araneoidea</taxon>
        <taxon>Araneidae</taxon>
        <taxon>Larinioides</taxon>
    </lineage>
</organism>
<accession>A0AAV2BHW5</accession>
<name>A0AAV2BHW5_9ARAC</name>
<evidence type="ECO:0000313" key="1">
    <source>
        <dbReference type="EMBL" id="CAL1295822.1"/>
    </source>
</evidence>
<protein>
    <submittedName>
        <fullName evidence="1">Uncharacterized protein</fullName>
    </submittedName>
</protein>
<evidence type="ECO:0000313" key="2">
    <source>
        <dbReference type="Proteomes" id="UP001497382"/>
    </source>
</evidence>
<gene>
    <name evidence="1" type="ORF">LARSCL_LOCUS19491</name>
</gene>
<keyword evidence="2" id="KW-1185">Reference proteome</keyword>
<proteinExistence type="predicted"/>
<sequence length="21" mass="2207">MLSFALASEHSLVVANPLGLH</sequence>
<dbReference type="Proteomes" id="UP001497382">
    <property type="component" value="Unassembled WGS sequence"/>
</dbReference>
<comment type="caution">
    <text evidence="1">The sequence shown here is derived from an EMBL/GenBank/DDBJ whole genome shotgun (WGS) entry which is preliminary data.</text>
</comment>
<reference evidence="1 2" key="1">
    <citation type="submission" date="2024-04" db="EMBL/GenBank/DDBJ databases">
        <authorList>
            <person name="Rising A."/>
            <person name="Reimegard J."/>
            <person name="Sonavane S."/>
            <person name="Akerstrom W."/>
            <person name="Nylinder S."/>
            <person name="Hedman E."/>
            <person name="Kallberg Y."/>
        </authorList>
    </citation>
    <scope>NUCLEOTIDE SEQUENCE [LARGE SCALE GENOMIC DNA]</scope>
</reference>
<dbReference type="EMBL" id="CAXIEN010000380">
    <property type="protein sequence ID" value="CAL1295822.1"/>
    <property type="molecule type" value="Genomic_DNA"/>
</dbReference>
<dbReference type="AlphaFoldDB" id="A0AAV2BHW5"/>